<dbReference type="OrthoDB" id="9802264at2"/>
<dbReference type="InParanoid" id="A0A2S8SVU5"/>
<name>A0A2S8SVU5_9BACT</name>
<dbReference type="PANTHER" id="PTHR42781:SF4">
    <property type="entry name" value="SPERMIDINE_PUTRESCINE IMPORT ATP-BINDING PROTEIN POTA"/>
    <property type="match status" value="1"/>
</dbReference>
<evidence type="ECO:0000256" key="3">
    <source>
        <dbReference type="ARBA" id="ARBA00022840"/>
    </source>
</evidence>
<evidence type="ECO:0000256" key="1">
    <source>
        <dbReference type="ARBA" id="ARBA00022448"/>
    </source>
</evidence>
<proteinExistence type="predicted"/>
<dbReference type="AlphaFoldDB" id="A0A2S8SVU5"/>
<dbReference type="GO" id="GO:0005524">
    <property type="term" value="F:ATP binding"/>
    <property type="evidence" value="ECO:0007669"/>
    <property type="project" value="UniProtKB-KW"/>
</dbReference>
<dbReference type="SUPFAM" id="SSF50331">
    <property type="entry name" value="MOP-like"/>
    <property type="match status" value="1"/>
</dbReference>
<keyword evidence="1" id="KW-0813">Transport</keyword>
<dbReference type="InterPro" id="IPR008995">
    <property type="entry name" value="Mo/tungstate-bd_C_term_dom"/>
</dbReference>
<gene>
    <name evidence="5" type="ORF">B1R32_103181</name>
</gene>
<dbReference type="InterPro" id="IPR017871">
    <property type="entry name" value="ABC_transporter-like_CS"/>
</dbReference>
<keyword evidence="2" id="KW-0547">Nucleotide-binding</keyword>
<evidence type="ECO:0000313" key="5">
    <source>
        <dbReference type="EMBL" id="PQV64914.1"/>
    </source>
</evidence>
<keyword evidence="6" id="KW-1185">Reference proteome</keyword>
<dbReference type="InterPro" id="IPR013611">
    <property type="entry name" value="Transp-assoc_OB_typ2"/>
</dbReference>
<accession>A0A2S8SVU5</accession>
<evidence type="ECO:0000256" key="2">
    <source>
        <dbReference type="ARBA" id="ARBA00022741"/>
    </source>
</evidence>
<dbReference type="EMBL" id="NIGF01000003">
    <property type="protein sequence ID" value="PQV64914.1"/>
    <property type="molecule type" value="Genomic_DNA"/>
</dbReference>
<dbReference type="GO" id="GO:0140359">
    <property type="term" value="F:ABC-type transporter activity"/>
    <property type="evidence" value="ECO:0007669"/>
    <property type="project" value="UniProtKB-ARBA"/>
</dbReference>
<reference evidence="5 6" key="1">
    <citation type="journal article" date="2018" name="Syst. Appl. Microbiol.">
        <title>Abditibacterium utsteinense sp. nov., the first cultivated member of candidate phylum FBP, isolated from ice-free Antarctic soil samples.</title>
        <authorList>
            <person name="Tahon G."/>
            <person name="Tytgat B."/>
            <person name="Lebbe L."/>
            <person name="Carlier A."/>
            <person name="Willems A."/>
        </authorList>
    </citation>
    <scope>NUCLEOTIDE SEQUENCE [LARGE SCALE GENOMIC DNA]</scope>
    <source>
        <strain evidence="5 6">LMG 29911</strain>
    </source>
</reference>
<organism evidence="5 6">
    <name type="scientific">Abditibacterium utsteinense</name>
    <dbReference type="NCBI Taxonomy" id="1960156"/>
    <lineage>
        <taxon>Bacteria</taxon>
        <taxon>Pseudomonadati</taxon>
        <taxon>Abditibacteriota</taxon>
        <taxon>Abditibacteriia</taxon>
        <taxon>Abditibacteriales</taxon>
        <taxon>Abditibacteriaceae</taxon>
        <taxon>Abditibacterium</taxon>
    </lineage>
</organism>
<dbReference type="SMART" id="SM00382">
    <property type="entry name" value="AAA"/>
    <property type="match status" value="1"/>
</dbReference>
<dbReference type="SUPFAM" id="SSF52540">
    <property type="entry name" value="P-loop containing nucleoside triphosphate hydrolases"/>
    <property type="match status" value="1"/>
</dbReference>
<dbReference type="PROSITE" id="PS00211">
    <property type="entry name" value="ABC_TRANSPORTER_1"/>
    <property type="match status" value="1"/>
</dbReference>
<dbReference type="Gene3D" id="3.40.50.300">
    <property type="entry name" value="P-loop containing nucleotide triphosphate hydrolases"/>
    <property type="match status" value="1"/>
</dbReference>
<keyword evidence="3 5" id="KW-0067">ATP-binding</keyword>
<dbReference type="Pfam" id="PF00005">
    <property type="entry name" value="ABC_tran"/>
    <property type="match status" value="1"/>
</dbReference>
<dbReference type="InterPro" id="IPR003593">
    <property type="entry name" value="AAA+_ATPase"/>
</dbReference>
<comment type="caution">
    <text evidence="5">The sequence shown here is derived from an EMBL/GenBank/DDBJ whole genome shotgun (WGS) entry which is preliminary data.</text>
</comment>
<evidence type="ECO:0000313" key="6">
    <source>
        <dbReference type="Proteomes" id="UP000237684"/>
    </source>
</evidence>
<dbReference type="Gene3D" id="2.40.50.140">
    <property type="entry name" value="Nucleic acid-binding proteins"/>
    <property type="match status" value="1"/>
</dbReference>
<dbReference type="InterPro" id="IPR027417">
    <property type="entry name" value="P-loop_NTPase"/>
</dbReference>
<dbReference type="PANTHER" id="PTHR42781">
    <property type="entry name" value="SPERMIDINE/PUTRESCINE IMPORT ATP-BINDING PROTEIN POTA"/>
    <property type="match status" value="1"/>
</dbReference>
<dbReference type="GO" id="GO:0016887">
    <property type="term" value="F:ATP hydrolysis activity"/>
    <property type="evidence" value="ECO:0007669"/>
    <property type="project" value="InterPro"/>
</dbReference>
<dbReference type="Proteomes" id="UP000237684">
    <property type="component" value="Unassembled WGS sequence"/>
</dbReference>
<dbReference type="InterPro" id="IPR003439">
    <property type="entry name" value="ABC_transporter-like_ATP-bd"/>
</dbReference>
<dbReference type="InterPro" id="IPR012340">
    <property type="entry name" value="NA-bd_OB-fold"/>
</dbReference>
<dbReference type="RefSeq" id="WP_105482787.1">
    <property type="nucleotide sequence ID" value="NZ_NIGF01000003.1"/>
</dbReference>
<evidence type="ECO:0000259" key="4">
    <source>
        <dbReference type="PROSITE" id="PS50893"/>
    </source>
</evidence>
<dbReference type="Gene3D" id="2.40.50.100">
    <property type="match status" value="1"/>
</dbReference>
<dbReference type="PROSITE" id="PS50893">
    <property type="entry name" value="ABC_TRANSPORTER_2"/>
    <property type="match status" value="1"/>
</dbReference>
<dbReference type="GO" id="GO:0043190">
    <property type="term" value="C:ATP-binding cassette (ABC) transporter complex"/>
    <property type="evidence" value="ECO:0007669"/>
    <property type="project" value="InterPro"/>
</dbReference>
<protein>
    <submittedName>
        <fullName evidence="5">Iron(III) transport system ATP-binding protein</fullName>
    </submittedName>
</protein>
<dbReference type="Pfam" id="PF08402">
    <property type="entry name" value="TOBE_2"/>
    <property type="match status" value="1"/>
</dbReference>
<dbReference type="InterPro" id="IPR050093">
    <property type="entry name" value="ABC_SmlMolc_Importer"/>
</dbReference>
<dbReference type="FunFam" id="3.40.50.300:FF:000042">
    <property type="entry name" value="Maltose/maltodextrin ABC transporter, ATP-binding protein"/>
    <property type="match status" value="1"/>
</dbReference>
<feature type="domain" description="ABC transporter" evidence="4">
    <location>
        <begin position="4"/>
        <end position="234"/>
    </location>
</feature>
<sequence length="365" mass="40285">MVSLQFQNIHKRFDKTVVVPDLTLQIGEGELFFLLGPSGCGKTTCLRMVAGFYQPDGGQILFDQRPMNNVPPHQRNTGMVFQNYALWPHLTVKGNVEYGLKVRKIAKAEREKRVALALEMVRLESLGDRYPSQMSGGQQQRVALARALIIRPDVLLLDEPLSNLDAQLRLEMRAEIKRLHKETGTTALYVTHDQEEALSIADRVAVLKDGLLMQVGAPRDLYQNPQNRFVAEFIGETNFLPAKITKNEGELLEIETAAGLLLAARPAGNWSVGQEVFASIRPESWHLSEVDGVSNTLNATLEDAMYLGQNEQLLARLSGGIEIAGTSESWRVVKVAVANPGARPPVVGGKLQLFCAPRDVVVLAE</sequence>